<evidence type="ECO:0000313" key="11">
    <source>
        <dbReference type="Proteomes" id="UP000323824"/>
    </source>
</evidence>
<dbReference type="SUPFAM" id="SSF53167">
    <property type="entry name" value="Purine and uridine phosphorylases"/>
    <property type="match status" value="1"/>
</dbReference>
<accession>A0A5C1QF01</accession>
<sequence length="274" mass="29812">MKDLENIKKAAEYIKSKVDVMPTRAIILGSGLGELAEDVKNPVYLNYADIPAFPTSTAPGHKGRLVIGELEGENVLLMQGRFHFYEGYDMDVVVFPVRTMKMLGITDLIVTNAAGGVNTTFAPGDLMLISDHLSMFCTNPLIGPNYKDFGPRFNDMSDPYSKESRKKVHEIAKKSGLTLKEGIYAYMTGPSYETPGEIKALRTLGADAVGMSTVPETTVAVHAGIRVLGISCITNMAAGILDQPLDGDEVIETGQMVKEKFSKLIIDILKSDVM</sequence>
<dbReference type="NCBIfam" id="NF006054">
    <property type="entry name" value="PRK08202.1"/>
    <property type="match status" value="1"/>
</dbReference>
<keyword evidence="11" id="KW-1185">Reference proteome</keyword>
<evidence type="ECO:0000256" key="5">
    <source>
        <dbReference type="ARBA" id="ARBA00022676"/>
    </source>
</evidence>
<evidence type="ECO:0000259" key="9">
    <source>
        <dbReference type="Pfam" id="PF01048"/>
    </source>
</evidence>
<dbReference type="EC" id="2.4.2.1" evidence="7"/>
<evidence type="ECO:0000256" key="7">
    <source>
        <dbReference type="PIRNR" id="PIRNR000477"/>
    </source>
</evidence>
<dbReference type="GO" id="GO:0009116">
    <property type="term" value="P:nucleoside metabolic process"/>
    <property type="evidence" value="ECO:0007669"/>
    <property type="project" value="InterPro"/>
</dbReference>
<protein>
    <recommendedName>
        <fullName evidence="7">Purine nucleoside phosphorylase</fullName>
        <ecNumber evidence="7">2.4.2.1</ecNumber>
    </recommendedName>
    <alternativeName>
        <fullName evidence="7">Inosine-guanosine phosphorylase</fullName>
    </alternativeName>
</protein>
<dbReference type="NCBIfam" id="TIGR01700">
    <property type="entry name" value="PNPH"/>
    <property type="match status" value="1"/>
</dbReference>
<feature type="domain" description="Nucleoside phosphorylase" evidence="9">
    <location>
        <begin position="24"/>
        <end position="269"/>
    </location>
</feature>
<feature type="binding site" evidence="8">
    <location>
        <position position="235"/>
    </location>
    <ligand>
        <name>a purine D-ribonucleoside</name>
        <dbReference type="ChEBI" id="CHEBI:142355"/>
    </ligand>
</feature>
<feature type="binding site" evidence="8">
    <location>
        <position position="61"/>
    </location>
    <ligand>
        <name>phosphate</name>
        <dbReference type="ChEBI" id="CHEBI:43474"/>
    </ligand>
</feature>
<evidence type="ECO:0000256" key="6">
    <source>
        <dbReference type="ARBA" id="ARBA00022679"/>
    </source>
</evidence>
<evidence type="ECO:0000256" key="1">
    <source>
        <dbReference type="ARBA" id="ARBA00005058"/>
    </source>
</evidence>
<dbReference type="PANTHER" id="PTHR11904:SF9">
    <property type="entry name" value="PURINE NUCLEOSIDE PHOSPHORYLASE-RELATED"/>
    <property type="match status" value="1"/>
</dbReference>
<dbReference type="Gene3D" id="3.40.50.1580">
    <property type="entry name" value="Nucleoside phosphorylase domain"/>
    <property type="match status" value="1"/>
</dbReference>
<gene>
    <name evidence="10" type="ORF">EW093_16085</name>
</gene>
<reference evidence="10 11" key="2">
    <citation type="submission" date="2019-09" db="EMBL/GenBank/DDBJ databases">
        <title>Complete Genome Sequence and Methylome Analysis of free living Spirochaetas.</title>
        <authorList>
            <person name="Leshcheva N."/>
            <person name="Mikheeva N."/>
        </authorList>
    </citation>
    <scope>NUCLEOTIDE SEQUENCE [LARGE SCALE GENOMIC DNA]</scope>
    <source>
        <strain evidence="10 11">P</strain>
    </source>
</reference>
<feature type="binding site" evidence="8">
    <location>
        <position position="193"/>
    </location>
    <ligand>
        <name>a purine D-ribonucleoside</name>
        <dbReference type="ChEBI" id="CHEBI:142355"/>
    </ligand>
</feature>
<evidence type="ECO:0000256" key="4">
    <source>
        <dbReference type="ARBA" id="ARBA00022553"/>
    </source>
</evidence>
<dbReference type="OrthoDB" id="1523230at2"/>
<dbReference type="NCBIfam" id="TIGR01697">
    <property type="entry name" value="PNPH-PUNA-XAPA"/>
    <property type="match status" value="1"/>
</dbReference>
<dbReference type="PROSITE" id="PS01240">
    <property type="entry name" value="PNP_MTAP_2"/>
    <property type="match status" value="1"/>
</dbReference>
<dbReference type="Pfam" id="PF01048">
    <property type="entry name" value="PNP_UDP_1"/>
    <property type="match status" value="1"/>
</dbReference>
<proteinExistence type="inferred from homology"/>
<organism evidence="10 11">
    <name type="scientific">Thiospirochaeta perfilievii</name>
    <dbReference type="NCBI Taxonomy" id="252967"/>
    <lineage>
        <taxon>Bacteria</taxon>
        <taxon>Pseudomonadati</taxon>
        <taxon>Spirochaetota</taxon>
        <taxon>Spirochaetia</taxon>
        <taxon>Spirochaetales</taxon>
        <taxon>Spirochaetaceae</taxon>
        <taxon>Thiospirochaeta</taxon>
    </lineage>
</organism>
<comment type="function">
    <text evidence="7">The purine nucleoside phosphorylases catalyze the phosphorolytic breakdown of the N-glycosidic bond in the beta-(deoxy)ribonucleoside molecules, with the formation of the corresponding free purine bases and pentose-1-phosphate.</text>
</comment>
<feature type="binding site" evidence="8">
    <location>
        <position position="212"/>
    </location>
    <ligand>
        <name>phosphate</name>
        <dbReference type="ChEBI" id="CHEBI:43474"/>
    </ligand>
</feature>
<dbReference type="PIRSF" id="PIRSF000477">
    <property type="entry name" value="PurNPase"/>
    <property type="match status" value="1"/>
</dbReference>
<dbReference type="InterPro" id="IPR035994">
    <property type="entry name" value="Nucleoside_phosphorylase_sf"/>
</dbReference>
<dbReference type="RefSeq" id="WP_149569375.1">
    <property type="nucleotide sequence ID" value="NZ_CP035807.1"/>
</dbReference>
<feature type="binding site" evidence="8">
    <location>
        <begin position="81"/>
        <end position="83"/>
    </location>
    <ligand>
        <name>phosphate</name>
        <dbReference type="ChEBI" id="CHEBI:43474"/>
    </ligand>
</feature>
<dbReference type="InterPro" id="IPR011270">
    <property type="entry name" value="Pur_Nuc_Pase_Ino/Guo-sp"/>
</dbReference>
<dbReference type="InterPro" id="IPR018099">
    <property type="entry name" value="Purine_phosphorylase-2_CS"/>
</dbReference>
<dbReference type="GO" id="GO:0004731">
    <property type="term" value="F:purine-nucleoside phosphorylase activity"/>
    <property type="evidence" value="ECO:0007669"/>
    <property type="project" value="UniProtKB-EC"/>
</dbReference>
<evidence type="ECO:0000256" key="8">
    <source>
        <dbReference type="PIRSR" id="PIRSR000477-2"/>
    </source>
</evidence>
<comment type="subunit">
    <text evidence="3">Homotrimer.</text>
</comment>
<keyword evidence="4" id="KW-0597">Phosphoprotein</keyword>
<dbReference type="CDD" id="cd09009">
    <property type="entry name" value="PNP-EcPNPII_like"/>
    <property type="match status" value="1"/>
</dbReference>
<dbReference type="EMBL" id="CP035807">
    <property type="protein sequence ID" value="QEN06141.1"/>
    <property type="molecule type" value="Genomic_DNA"/>
</dbReference>
<dbReference type="InterPro" id="IPR011268">
    <property type="entry name" value="Purine_phosphorylase"/>
</dbReference>
<evidence type="ECO:0000256" key="3">
    <source>
        <dbReference type="ARBA" id="ARBA00011233"/>
    </source>
</evidence>
<dbReference type="FunFam" id="3.40.50.1580:FF:000010">
    <property type="entry name" value="Purine nucleoside phosphorylase"/>
    <property type="match status" value="1"/>
</dbReference>
<feature type="binding site" evidence="8">
    <location>
        <position position="30"/>
    </location>
    <ligand>
        <name>phosphate</name>
        <dbReference type="ChEBI" id="CHEBI:43474"/>
    </ligand>
</feature>
<keyword evidence="6 7" id="KW-0808">Transferase</keyword>
<dbReference type="AlphaFoldDB" id="A0A5C1QF01"/>
<dbReference type="KEGG" id="sper:EW093_16085"/>
<dbReference type="UniPathway" id="UPA00606"/>
<dbReference type="PANTHER" id="PTHR11904">
    <property type="entry name" value="METHYLTHIOADENOSINE/PURINE NUCLEOSIDE PHOSPHORYLASE"/>
    <property type="match status" value="1"/>
</dbReference>
<evidence type="ECO:0000313" key="10">
    <source>
        <dbReference type="EMBL" id="QEN06141.1"/>
    </source>
</evidence>
<dbReference type="GO" id="GO:0005737">
    <property type="term" value="C:cytoplasm"/>
    <property type="evidence" value="ECO:0007669"/>
    <property type="project" value="TreeGrafter"/>
</dbReference>
<name>A0A5C1QF01_9SPIO</name>
<dbReference type="InterPro" id="IPR000845">
    <property type="entry name" value="Nucleoside_phosphorylase_d"/>
</dbReference>
<comment type="similarity">
    <text evidence="2 7">Belongs to the PNP/MTAP phosphorylase family.</text>
</comment>
<dbReference type="Proteomes" id="UP000323824">
    <property type="component" value="Chromosome"/>
</dbReference>
<evidence type="ECO:0000256" key="2">
    <source>
        <dbReference type="ARBA" id="ARBA00006751"/>
    </source>
</evidence>
<keyword evidence="5 7" id="KW-0328">Glycosyltransferase</keyword>
<reference evidence="10 11" key="1">
    <citation type="submission" date="2019-02" db="EMBL/GenBank/DDBJ databases">
        <authorList>
            <person name="Fomenkov A."/>
            <person name="Dubinina G."/>
            <person name="Grabovich M."/>
            <person name="Vincze T."/>
            <person name="Roberts R.J."/>
        </authorList>
    </citation>
    <scope>NUCLEOTIDE SEQUENCE [LARGE SCALE GENOMIC DNA]</scope>
    <source>
        <strain evidence="10 11">P</strain>
    </source>
</reference>
<comment type="pathway">
    <text evidence="1 7">Purine metabolism; purine nucleoside salvage.</text>
</comment>
<feature type="binding site" evidence="8">
    <location>
        <position position="113"/>
    </location>
    <ligand>
        <name>phosphate</name>
        <dbReference type="ChEBI" id="CHEBI:43474"/>
    </ligand>
</feature>